<feature type="region of interest" description="Disordered" evidence="1">
    <location>
        <begin position="94"/>
        <end position="142"/>
    </location>
</feature>
<evidence type="ECO:0000313" key="2">
    <source>
        <dbReference type="EMBL" id="KAK8744944.1"/>
    </source>
</evidence>
<proteinExistence type="predicted"/>
<evidence type="ECO:0000313" key="3">
    <source>
        <dbReference type="Proteomes" id="UP001445076"/>
    </source>
</evidence>
<feature type="non-terminal residue" evidence="2">
    <location>
        <position position="1"/>
    </location>
</feature>
<dbReference type="Proteomes" id="UP001445076">
    <property type="component" value="Unassembled WGS sequence"/>
</dbReference>
<dbReference type="EMBL" id="JARKIK010000020">
    <property type="protein sequence ID" value="KAK8744944.1"/>
    <property type="molecule type" value="Genomic_DNA"/>
</dbReference>
<gene>
    <name evidence="2" type="ORF">OTU49_000358</name>
</gene>
<accession>A0AAW0Y479</accession>
<comment type="caution">
    <text evidence="2">The sequence shown here is derived from an EMBL/GenBank/DDBJ whole genome shotgun (WGS) entry which is preliminary data.</text>
</comment>
<sequence length="142" mass="14073">GPGGGLPFGLGSLAGLGGPGGPDLTSMLNNPALMNMATQLMSDPNMQNMHSHFRMSSFMGSVGGLGGGGGSGVATGGPSAPAAAASNTGMEALLTAGRQLAEQMQSQHPELVEQIRQQMNRGAGGSSGDSQDSNPQDPPPQN</sequence>
<protein>
    <submittedName>
        <fullName evidence="2">Uncharacterized protein</fullName>
    </submittedName>
</protein>
<evidence type="ECO:0000256" key="1">
    <source>
        <dbReference type="SAM" id="MobiDB-lite"/>
    </source>
</evidence>
<reference evidence="2 3" key="1">
    <citation type="journal article" date="2024" name="BMC Genomics">
        <title>Genome assembly of redclaw crayfish (Cherax quadricarinatus) provides insights into its immune adaptation and hypoxia tolerance.</title>
        <authorList>
            <person name="Liu Z."/>
            <person name="Zheng J."/>
            <person name="Li H."/>
            <person name="Fang K."/>
            <person name="Wang S."/>
            <person name="He J."/>
            <person name="Zhou D."/>
            <person name="Weng S."/>
            <person name="Chi M."/>
            <person name="Gu Z."/>
            <person name="He J."/>
            <person name="Li F."/>
            <person name="Wang M."/>
        </authorList>
    </citation>
    <scope>NUCLEOTIDE SEQUENCE [LARGE SCALE GENOMIC DNA]</scope>
    <source>
        <strain evidence="2">ZL_2023a</strain>
    </source>
</reference>
<name>A0AAW0Y479_CHEQU</name>
<organism evidence="2 3">
    <name type="scientific">Cherax quadricarinatus</name>
    <name type="common">Australian red claw crayfish</name>
    <dbReference type="NCBI Taxonomy" id="27406"/>
    <lineage>
        <taxon>Eukaryota</taxon>
        <taxon>Metazoa</taxon>
        <taxon>Ecdysozoa</taxon>
        <taxon>Arthropoda</taxon>
        <taxon>Crustacea</taxon>
        <taxon>Multicrustacea</taxon>
        <taxon>Malacostraca</taxon>
        <taxon>Eumalacostraca</taxon>
        <taxon>Eucarida</taxon>
        <taxon>Decapoda</taxon>
        <taxon>Pleocyemata</taxon>
        <taxon>Astacidea</taxon>
        <taxon>Parastacoidea</taxon>
        <taxon>Parastacidae</taxon>
        <taxon>Cherax</taxon>
    </lineage>
</organism>
<keyword evidence="3" id="KW-1185">Reference proteome</keyword>
<dbReference type="AlphaFoldDB" id="A0AAW0Y479"/>